<gene>
    <name evidence="1" type="ORF">BJ138DRAFT_1099886</name>
</gene>
<comment type="caution">
    <text evidence="1">The sequence shown here is derived from an EMBL/GenBank/DDBJ whole genome shotgun (WGS) entry which is preliminary data.</text>
</comment>
<sequence length="260" mass="29396">MAFLSLVQRSWYTQNLQVTTMGICWTIRSRVLTRYLRVRIEAIRITPQQRESEVISLIANVAMTIYYRVISPSDYSAHRITRRGFHITSHRGCSVVLRALGKGFNVILLGGIKAWGRVANFKLQISVRDPGAKNYEAVVVRLQSNFRLTITGLDIAQSSRGFNVPRIHGDNGSMIRMKSNKIALQTWSLLFAGQYLGVSSAPFEREKNKHLGRKEVLHFKPFPELESSKVRAASGVRPNVKRHESGNSGFICHESVRKEG</sequence>
<dbReference type="EMBL" id="MU267640">
    <property type="protein sequence ID" value="KAH7912976.1"/>
    <property type="molecule type" value="Genomic_DNA"/>
</dbReference>
<protein>
    <submittedName>
        <fullName evidence="1">Uncharacterized protein</fullName>
    </submittedName>
</protein>
<evidence type="ECO:0000313" key="2">
    <source>
        <dbReference type="Proteomes" id="UP000790377"/>
    </source>
</evidence>
<evidence type="ECO:0000313" key="1">
    <source>
        <dbReference type="EMBL" id="KAH7912976.1"/>
    </source>
</evidence>
<keyword evidence="2" id="KW-1185">Reference proteome</keyword>
<reference evidence="1" key="1">
    <citation type="journal article" date="2021" name="New Phytol.">
        <title>Evolutionary innovations through gain and loss of genes in the ectomycorrhizal Boletales.</title>
        <authorList>
            <person name="Wu G."/>
            <person name="Miyauchi S."/>
            <person name="Morin E."/>
            <person name="Kuo A."/>
            <person name="Drula E."/>
            <person name="Varga T."/>
            <person name="Kohler A."/>
            <person name="Feng B."/>
            <person name="Cao Y."/>
            <person name="Lipzen A."/>
            <person name="Daum C."/>
            <person name="Hundley H."/>
            <person name="Pangilinan J."/>
            <person name="Johnson J."/>
            <person name="Barry K."/>
            <person name="LaButti K."/>
            <person name="Ng V."/>
            <person name="Ahrendt S."/>
            <person name="Min B."/>
            <person name="Choi I.G."/>
            <person name="Park H."/>
            <person name="Plett J.M."/>
            <person name="Magnuson J."/>
            <person name="Spatafora J.W."/>
            <person name="Nagy L.G."/>
            <person name="Henrissat B."/>
            <person name="Grigoriev I.V."/>
            <person name="Yang Z.L."/>
            <person name="Xu J."/>
            <person name="Martin F.M."/>
        </authorList>
    </citation>
    <scope>NUCLEOTIDE SEQUENCE</scope>
    <source>
        <strain evidence="1">ATCC 28755</strain>
    </source>
</reference>
<dbReference type="Proteomes" id="UP000790377">
    <property type="component" value="Unassembled WGS sequence"/>
</dbReference>
<proteinExistence type="predicted"/>
<name>A0ACB8AJ86_9AGAM</name>
<accession>A0ACB8AJ86</accession>
<organism evidence="1 2">
    <name type="scientific">Hygrophoropsis aurantiaca</name>
    <dbReference type="NCBI Taxonomy" id="72124"/>
    <lineage>
        <taxon>Eukaryota</taxon>
        <taxon>Fungi</taxon>
        <taxon>Dikarya</taxon>
        <taxon>Basidiomycota</taxon>
        <taxon>Agaricomycotina</taxon>
        <taxon>Agaricomycetes</taxon>
        <taxon>Agaricomycetidae</taxon>
        <taxon>Boletales</taxon>
        <taxon>Coniophorineae</taxon>
        <taxon>Hygrophoropsidaceae</taxon>
        <taxon>Hygrophoropsis</taxon>
    </lineage>
</organism>